<keyword evidence="1" id="KW-0436">Ligase</keyword>
<dbReference type="InterPro" id="IPR048740">
    <property type="entry name" value="PurT_C"/>
</dbReference>
<gene>
    <name evidence="9" type="primary">purT</name>
    <name evidence="9" type="ordered locus">MSMEI_0750</name>
</gene>
<evidence type="ECO:0000256" key="2">
    <source>
        <dbReference type="ARBA" id="ARBA00022741"/>
    </source>
</evidence>
<keyword evidence="3" id="KW-0658">Purine biosynthesis</keyword>
<evidence type="ECO:0000256" key="7">
    <source>
        <dbReference type="SAM" id="MobiDB-lite"/>
    </source>
</evidence>
<dbReference type="PATRIC" id="fig|246196.56.peg.766"/>
<dbReference type="InterPro" id="IPR003135">
    <property type="entry name" value="ATP-grasp_carboxylate-amine"/>
</dbReference>
<evidence type="ECO:0000259" key="8">
    <source>
        <dbReference type="PROSITE" id="PS50975"/>
    </source>
</evidence>
<dbReference type="Pfam" id="PF21244">
    <property type="entry name" value="PurT_C"/>
    <property type="match status" value="1"/>
</dbReference>
<feature type="region of interest" description="Disordered" evidence="7">
    <location>
        <begin position="24"/>
        <end position="96"/>
    </location>
</feature>
<dbReference type="Gene3D" id="3.30.470.20">
    <property type="entry name" value="ATP-grasp fold, B domain"/>
    <property type="match status" value="1"/>
</dbReference>
<evidence type="ECO:0000256" key="3">
    <source>
        <dbReference type="ARBA" id="ARBA00022755"/>
    </source>
</evidence>
<dbReference type="GO" id="GO:0005524">
    <property type="term" value="F:ATP binding"/>
    <property type="evidence" value="ECO:0007669"/>
    <property type="project" value="UniProtKB-UniRule"/>
</dbReference>
<dbReference type="Gene3D" id="3.30.1490.20">
    <property type="entry name" value="ATP-grasp fold, A domain"/>
    <property type="match status" value="1"/>
</dbReference>
<sequence>MVLHRPSGRLSIWQAGRAMSESIEGALTDDAAADESAGAGPDDTDVTDDSVADTAPEDTAPDPDDTEPGDRAAADQETDTDPEPQPVVGPDAADHRPTVMLLGGGALSRELALAFQNLGGVVVAVDRYDAPAHGVADRTAVVDLNDADELSAVIAREKPQYVVAAESGVIAADALIAAAERGDSEVLPTPRSIRLSQNREGLRRLASDELGLPTVPFWFAGSVEELTAVAEHAGYPLVVKPVTGSLRDGQSVLLRPDDIEPAWKRATTAGHFAHSRVLAESVVEVDFEVTMLTIRTTGPTGPGVQFCEPIGHRRSDNGVLESWQPQQMPPAALDSAKSIAARIVNSLGGRGVFGVELLVQGEDVYFSDVRVRPHDSGLVTLRSQRLSEFELHARAILGLACDTIMISPGAAEVTYAGAEAAPSVDVTAVLGEALATSESDVRLFGRAEESDDGRRLGVALATAPDVIVARDRARRVGTALRRLW</sequence>
<evidence type="ECO:0000256" key="6">
    <source>
        <dbReference type="PROSITE-ProRule" id="PRU00409"/>
    </source>
</evidence>
<dbReference type="PROSITE" id="PS50975">
    <property type="entry name" value="ATP_GRASP"/>
    <property type="match status" value="1"/>
</dbReference>
<evidence type="ECO:0000313" key="9">
    <source>
        <dbReference type="EMBL" id="AFP37230.1"/>
    </source>
</evidence>
<protein>
    <submittedName>
        <fullName evidence="9">Phosphoribosylglycinamide formyltransferase 2 Purt</fullName>
    </submittedName>
</protein>
<dbReference type="EMBL" id="CP001663">
    <property type="protein sequence ID" value="AFP37230.1"/>
    <property type="molecule type" value="Genomic_DNA"/>
</dbReference>
<organism evidence="9 10">
    <name type="scientific">Mycolicibacterium smegmatis (strain ATCC 700084 / mc(2)155)</name>
    <name type="common">Mycobacterium smegmatis</name>
    <dbReference type="NCBI Taxonomy" id="246196"/>
    <lineage>
        <taxon>Bacteria</taxon>
        <taxon>Bacillati</taxon>
        <taxon>Actinomycetota</taxon>
        <taxon>Actinomycetes</taxon>
        <taxon>Mycobacteriales</taxon>
        <taxon>Mycobacteriaceae</taxon>
        <taxon>Mycolicibacterium</taxon>
    </lineage>
</organism>
<name>I7F6L3_MYCS2</name>
<reference evidence="9 10" key="2">
    <citation type="journal article" date="2009" name="Genome Res.">
        <title>Ortho-proteogenomics: multiple proteomes investigation through orthology and a new MS-based protocol.</title>
        <authorList>
            <person name="Gallien S."/>
            <person name="Perrodou E."/>
            <person name="Carapito C."/>
            <person name="Deshayes C."/>
            <person name="Reyrat J.M."/>
            <person name="Van Dorsselaer A."/>
            <person name="Poch O."/>
            <person name="Schaeffer C."/>
            <person name="Lecompte O."/>
        </authorList>
    </citation>
    <scope>NUCLEOTIDE SEQUENCE [LARGE SCALE GENOMIC DNA]</scope>
    <source>
        <strain evidence="10">ATCC 700084 / mc(2)155</strain>
    </source>
</reference>
<dbReference type="InterPro" id="IPR054350">
    <property type="entry name" value="PurT/PurK_preATP-grasp"/>
</dbReference>
<dbReference type="NCBIfam" id="NF006766">
    <property type="entry name" value="PRK09288.1"/>
    <property type="match status" value="1"/>
</dbReference>
<proteinExistence type="predicted"/>
<dbReference type="SUPFAM" id="SSF56059">
    <property type="entry name" value="Glutathione synthetase ATP-binding domain-like"/>
    <property type="match status" value="1"/>
</dbReference>
<dbReference type="KEGG" id="msg:MSMEI_0750"/>
<feature type="domain" description="ATP-grasp" evidence="8">
    <location>
        <begin position="204"/>
        <end position="397"/>
    </location>
</feature>
<keyword evidence="4 6" id="KW-0067">ATP-binding</keyword>
<dbReference type="Proteomes" id="UP000006158">
    <property type="component" value="Chromosome"/>
</dbReference>
<dbReference type="GO" id="GO:0046872">
    <property type="term" value="F:metal ion binding"/>
    <property type="evidence" value="ECO:0007669"/>
    <property type="project" value="InterPro"/>
</dbReference>
<dbReference type="AlphaFoldDB" id="I7F6L3"/>
<evidence type="ECO:0000256" key="1">
    <source>
        <dbReference type="ARBA" id="ARBA00022598"/>
    </source>
</evidence>
<dbReference type="InterPro" id="IPR016185">
    <property type="entry name" value="PreATP-grasp_dom_sf"/>
</dbReference>
<dbReference type="PANTHER" id="PTHR43055:SF1">
    <property type="entry name" value="FORMATE-DEPENDENT PHOSPHORIBOSYLGLYCINAMIDE FORMYLTRANSFERASE"/>
    <property type="match status" value="1"/>
</dbReference>
<dbReference type="SUPFAM" id="SSF51246">
    <property type="entry name" value="Rudiment single hybrid motif"/>
    <property type="match status" value="1"/>
</dbReference>
<dbReference type="SUPFAM" id="SSF52440">
    <property type="entry name" value="PreATP-grasp domain"/>
    <property type="match status" value="1"/>
</dbReference>
<dbReference type="InterPro" id="IPR013815">
    <property type="entry name" value="ATP_grasp_subdomain_1"/>
</dbReference>
<dbReference type="InterPro" id="IPR011761">
    <property type="entry name" value="ATP-grasp"/>
</dbReference>
<feature type="compositionally biased region" description="Acidic residues" evidence="7">
    <location>
        <begin position="42"/>
        <end position="67"/>
    </location>
</feature>
<evidence type="ECO:0000256" key="5">
    <source>
        <dbReference type="ARBA" id="ARBA00025704"/>
    </source>
</evidence>
<dbReference type="PANTHER" id="PTHR43055">
    <property type="entry name" value="FORMATE-DEPENDENT PHOSPHORIBOSYLGLYCINAMIDE FORMYLTRANSFERASE"/>
    <property type="match status" value="1"/>
</dbReference>
<reference evidence="9 10" key="1">
    <citation type="journal article" date="2007" name="Genome Biol.">
        <title>Interrupted coding sequences in Mycobacterium smegmatis: authentic mutations or sequencing errors?</title>
        <authorList>
            <person name="Deshayes C."/>
            <person name="Perrodou E."/>
            <person name="Gallien S."/>
            <person name="Euphrasie D."/>
            <person name="Schaeffer C."/>
            <person name="Van-Dorsselaer A."/>
            <person name="Poch O."/>
            <person name="Lecompte O."/>
            <person name="Reyrat J.M."/>
        </authorList>
    </citation>
    <scope>NUCLEOTIDE SEQUENCE [LARGE SCALE GENOMIC DNA]</scope>
    <source>
        <strain evidence="10">ATCC 700084 / mc(2)155</strain>
    </source>
</reference>
<dbReference type="Pfam" id="PF02222">
    <property type="entry name" value="ATP-grasp"/>
    <property type="match status" value="1"/>
</dbReference>
<dbReference type="Gene3D" id="3.40.50.20">
    <property type="match status" value="1"/>
</dbReference>
<comment type="pathway">
    <text evidence="5">Purine metabolism.</text>
</comment>
<accession>I7F6L3</accession>
<evidence type="ECO:0000313" key="10">
    <source>
        <dbReference type="Proteomes" id="UP000006158"/>
    </source>
</evidence>
<evidence type="ECO:0000256" key="4">
    <source>
        <dbReference type="ARBA" id="ARBA00022840"/>
    </source>
</evidence>
<dbReference type="GO" id="GO:0005829">
    <property type="term" value="C:cytosol"/>
    <property type="evidence" value="ECO:0007669"/>
    <property type="project" value="TreeGrafter"/>
</dbReference>
<dbReference type="GO" id="GO:0006164">
    <property type="term" value="P:purine nucleotide biosynthetic process"/>
    <property type="evidence" value="ECO:0007669"/>
    <property type="project" value="UniProtKB-KW"/>
</dbReference>
<dbReference type="Pfam" id="PF22660">
    <property type="entry name" value="RS_preATP-grasp-like"/>
    <property type="match status" value="1"/>
</dbReference>
<dbReference type="InterPro" id="IPR011054">
    <property type="entry name" value="Rudment_hybrid_motif"/>
</dbReference>
<dbReference type="GO" id="GO:0016874">
    <property type="term" value="F:ligase activity"/>
    <property type="evidence" value="ECO:0007669"/>
    <property type="project" value="UniProtKB-KW"/>
</dbReference>
<keyword evidence="2 6" id="KW-0547">Nucleotide-binding</keyword>